<evidence type="ECO:0000256" key="19">
    <source>
        <dbReference type="PIRSR" id="PIRSR038885-2"/>
    </source>
</evidence>
<evidence type="ECO:0000256" key="6">
    <source>
        <dbReference type="ARBA" id="ARBA00022617"/>
    </source>
</evidence>
<feature type="transmembrane region" description="Helical" evidence="20">
    <location>
        <begin position="347"/>
        <end position="365"/>
    </location>
</feature>
<evidence type="ECO:0000256" key="10">
    <source>
        <dbReference type="ARBA" id="ARBA00022792"/>
    </source>
</evidence>
<dbReference type="PIRSF" id="PIRSF038885">
    <property type="entry name" value="COB"/>
    <property type="match status" value="1"/>
</dbReference>
<keyword evidence="6 19" id="KW-0349">Heme</keyword>
<keyword evidence="8 20" id="KW-0812">Transmembrane</keyword>
<comment type="cofactor">
    <cofactor evidence="20">
        <name>heme b</name>
        <dbReference type="ChEBI" id="CHEBI:60344"/>
    </cofactor>
    <text evidence="20">Binds 2 heme groups non-covalently.</text>
</comment>
<dbReference type="Pfam" id="PF00033">
    <property type="entry name" value="Cytochrome_B"/>
    <property type="match status" value="1"/>
</dbReference>
<organism evidence="23">
    <name type="scientific">Cuerna sp. EMHAU-2015-Zz052311</name>
    <dbReference type="NCBI Taxonomy" id="2036853"/>
    <lineage>
        <taxon>Eukaryota</taxon>
        <taxon>Metazoa</taxon>
        <taxon>Ecdysozoa</taxon>
        <taxon>Arthropoda</taxon>
        <taxon>Hexapoda</taxon>
        <taxon>Insecta</taxon>
        <taxon>Pterygota</taxon>
        <taxon>Neoptera</taxon>
        <taxon>Paraneoptera</taxon>
        <taxon>Hemiptera</taxon>
        <taxon>Auchenorrhyncha</taxon>
        <taxon>Membracoidea</taxon>
        <taxon>Cicadellidae</taxon>
        <taxon>Cicadellinae</taxon>
        <taxon>Proconiini</taxon>
        <taxon>Cuerna</taxon>
    </lineage>
</organism>
<comment type="function">
    <text evidence="1 20">Component of the ubiquinol-cytochrome c reductase complex (complex III or cytochrome b-c1 complex) that is part of the mitochondrial respiratory chain. The b-c1 complex mediates electron transfer from ubiquinol to cytochrome c. Contributes to the generation of a proton gradient across the mitochondrial membrane that is then used for ATP synthesis.</text>
</comment>
<dbReference type="PANTHER" id="PTHR19271">
    <property type="entry name" value="CYTOCHROME B"/>
    <property type="match status" value="1"/>
</dbReference>
<keyword evidence="11 20" id="KW-0249">Electron transport</keyword>
<dbReference type="InterPro" id="IPR027387">
    <property type="entry name" value="Cytb/b6-like_sf"/>
</dbReference>
<dbReference type="PANTHER" id="PTHR19271:SF16">
    <property type="entry name" value="CYTOCHROME B"/>
    <property type="match status" value="1"/>
</dbReference>
<dbReference type="CDD" id="cd00284">
    <property type="entry name" value="Cytochrome_b_N"/>
    <property type="match status" value="1"/>
</dbReference>
<dbReference type="InterPro" id="IPR005797">
    <property type="entry name" value="Cyt_b/b6_N"/>
</dbReference>
<feature type="binding site" evidence="18">
    <location>
        <position position="202"/>
    </location>
    <ligand>
        <name>a ubiquinone</name>
        <dbReference type="ChEBI" id="CHEBI:16389"/>
    </ligand>
</feature>
<evidence type="ECO:0000256" key="11">
    <source>
        <dbReference type="ARBA" id="ARBA00022982"/>
    </source>
</evidence>
<feature type="transmembrane region" description="Helical" evidence="20">
    <location>
        <begin position="179"/>
        <end position="201"/>
    </location>
</feature>
<evidence type="ECO:0000313" key="23">
    <source>
        <dbReference type="EMBL" id="ATC73057.1"/>
    </source>
</evidence>
<dbReference type="InterPro" id="IPR048259">
    <property type="entry name" value="Cytochrome_b_N_euk/bac"/>
</dbReference>
<keyword evidence="10" id="KW-0999">Mitochondrion inner membrane</keyword>
<dbReference type="InterPro" id="IPR005798">
    <property type="entry name" value="Cyt_b/b6_C"/>
</dbReference>
<gene>
    <name evidence="23" type="primary">cytb</name>
</gene>
<geneLocation type="mitochondrion" evidence="23"/>
<keyword evidence="14" id="KW-0830">Ubiquinone</keyword>
<dbReference type="AlphaFoldDB" id="A0A343K1E9"/>
<feature type="binding site" description="axial binding residue" evidence="19">
    <location>
        <position position="84"/>
    </location>
    <ligand>
        <name>heme b</name>
        <dbReference type="ChEBI" id="CHEBI:60344"/>
        <label>b562</label>
    </ligand>
    <ligandPart>
        <name>Fe</name>
        <dbReference type="ChEBI" id="CHEBI:18248"/>
    </ligandPart>
</feature>
<evidence type="ECO:0000256" key="2">
    <source>
        <dbReference type="ARBA" id="ARBA00004448"/>
    </source>
</evidence>
<sequence length="378" mass="43441">MKKSILKMNPLFKIINNSLIDLPAPMNLSAWWNFGSILGMCLAIQLISGILLSMHYTSNIEMAFNSVNHITRDVNYGWLMRTLHSNGASLFFICMYMHVGRGMYYGSYKFLKTWLVGLLIMLLTMATAFLGYVLPWGQMSFWGATVITNLMSAIPYIGSMLVNWIWGGFAVDNATLSRFFSLHFLLPFIISMMTIIHLFFLHMTGSNNPIGINSNIDKIPFHPYFSIKDIMGFMITLTFLITINMIEPYLLSDPDNFTPANPMVTPIHIQPEWYFLFAYAILRSIPNKLGGVMALFLSIIILLILPFSMKMKFKGIMFYPINQLNFWIFVTTVILLTWIGARPVELPYTNTGLILTILYFLYFIMDPMISKLWDKMLN</sequence>
<comment type="similarity">
    <text evidence="17 20">Belongs to the cytochrome b family.</text>
</comment>
<protein>
    <recommendedName>
        <fullName evidence="4 20">Cytochrome b</fullName>
    </recommendedName>
</protein>
<feature type="domain" description="Cytochrome b/b6 C-terminal region profile" evidence="22">
    <location>
        <begin position="211"/>
        <end position="378"/>
    </location>
</feature>
<keyword evidence="9 19" id="KW-0479">Metal-binding</keyword>
<keyword evidence="13 19" id="KW-0408">Iron</keyword>
<evidence type="ECO:0000256" key="8">
    <source>
        <dbReference type="ARBA" id="ARBA00022692"/>
    </source>
</evidence>
<dbReference type="PROSITE" id="PS51003">
    <property type="entry name" value="CYTB_CTER"/>
    <property type="match status" value="1"/>
</dbReference>
<proteinExistence type="inferred from homology"/>
<dbReference type="SUPFAM" id="SSF81648">
    <property type="entry name" value="a domain/subunit of cytochrome bc1 complex (Ubiquinol-cytochrome c reductase)"/>
    <property type="match status" value="1"/>
</dbReference>
<reference evidence="23" key="1">
    <citation type="journal article" date="2017" name="Zool. J. Linn. Soc.">
        <title>Insufficient power of mitogenomic data in resolving the auchenorrhynchan monophyly.</title>
        <authorList>
            <person name="Song N."/>
            <person name="Cai W."/>
            <person name="Li H."/>
        </authorList>
    </citation>
    <scope>NUCLEOTIDE SEQUENCE</scope>
</reference>
<evidence type="ECO:0000259" key="22">
    <source>
        <dbReference type="PROSITE" id="PS51003"/>
    </source>
</evidence>
<evidence type="ECO:0000256" key="12">
    <source>
        <dbReference type="ARBA" id="ARBA00022989"/>
    </source>
</evidence>
<feature type="transmembrane region" description="Helical" evidence="20">
    <location>
        <begin position="111"/>
        <end position="134"/>
    </location>
</feature>
<evidence type="ECO:0000256" key="20">
    <source>
        <dbReference type="RuleBase" id="RU362117"/>
    </source>
</evidence>
<dbReference type="GO" id="GO:0005743">
    <property type="term" value="C:mitochondrial inner membrane"/>
    <property type="evidence" value="ECO:0007669"/>
    <property type="project" value="UniProtKB-SubCell"/>
</dbReference>
<keyword evidence="15 20" id="KW-0496">Mitochondrion</keyword>
<accession>A0A343K1E9</accession>
<feature type="binding site" description="axial binding residue" evidence="19">
    <location>
        <position position="197"/>
    </location>
    <ligand>
        <name>heme b</name>
        <dbReference type="ChEBI" id="CHEBI:60344"/>
        <label>b566</label>
    </ligand>
    <ligandPart>
        <name>Fe</name>
        <dbReference type="ChEBI" id="CHEBI:18248"/>
    </ligandPart>
</feature>
<feature type="transmembrane region" description="Helical" evidence="20">
    <location>
        <begin position="321"/>
        <end position="341"/>
    </location>
</feature>
<dbReference type="InterPro" id="IPR048260">
    <property type="entry name" value="Cytochrome_b_C_euk/bac"/>
</dbReference>
<dbReference type="GO" id="GO:0016491">
    <property type="term" value="F:oxidoreductase activity"/>
    <property type="evidence" value="ECO:0007669"/>
    <property type="project" value="UniProtKB-UniRule"/>
</dbReference>
<keyword evidence="5 20" id="KW-0813">Transport</keyword>
<comment type="subcellular location">
    <subcellularLocation>
        <location evidence="2">Mitochondrion inner membrane</location>
        <topology evidence="2">Multi-pass membrane protein</topology>
    </subcellularLocation>
</comment>
<feature type="binding site" description="axial binding residue" evidence="19">
    <location>
        <position position="183"/>
    </location>
    <ligand>
        <name>heme b</name>
        <dbReference type="ChEBI" id="CHEBI:60344"/>
        <label>b562</label>
    </ligand>
    <ligandPart>
        <name>Fe</name>
        <dbReference type="ChEBI" id="CHEBI:18248"/>
    </ligandPart>
</feature>
<dbReference type="GO" id="GO:0045275">
    <property type="term" value="C:respiratory chain complex III"/>
    <property type="evidence" value="ECO:0007669"/>
    <property type="project" value="InterPro"/>
</dbReference>
<dbReference type="InterPro" id="IPR036150">
    <property type="entry name" value="Cyt_b/b6_C_sf"/>
</dbReference>
<dbReference type="Gene3D" id="1.20.810.10">
    <property type="entry name" value="Cytochrome Bc1 Complex, Chain C"/>
    <property type="match status" value="1"/>
</dbReference>
<evidence type="ECO:0000256" key="4">
    <source>
        <dbReference type="ARBA" id="ARBA00013531"/>
    </source>
</evidence>
<evidence type="ECO:0000256" key="5">
    <source>
        <dbReference type="ARBA" id="ARBA00022448"/>
    </source>
</evidence>
<keyword evidence="16 20" id="KW-0472">Membrane</keyword>
<feature type="transmembrane region" description="Helical" evidence="20">
    <location>
        <begin position="230"/>
        <end position="251"/>
    </location>
</feature>
<dbReference type="EMBL" id="KX437741">
    <property type="protein sequence ID" value="ATC73057.1"/>
    <property type="molecule type" value="Genomic_DNA"/>
</dbReference>
<keyword evidence="7 20" id="KW-0679">Respiratory chain</keyword>
<evidence type="ECO:0000256" key="17">
    <source>
        <dbReference type="ARBA" id="ARBA00061233"/>
    </source>
</evidence>
<dbReference type="GO" id="GO:0006122">
    <property type="term" value="P:mitochondrial electron transport, ubiquinol to cytochrome c"/>
    <property type="evidence" value="ECO:0007669"/>
    <property type="project" value="TreeGrafter"/>
</dbReference>
<dbReference type="InterPro" id="IPR016174">
    <property type="entry name" value="Di-haem_cyt_TM"/>
</dbReference>
<feature type="transmembrane region" description="Helical" evidence="20">
    <location>
        <begin position="78"/>
        <end position="99"/>
    </location>
</feature>
<dbReference type="SUPFAM" id="SSF81342">
    <property type="entry name" value="Transmembrane di-heme cytochromes"/>
    <property type="match status" value="1"/>
</dbReference>
<dbReference type="Pfam" id="PF00032">
    <property type="entry name" value="Cytochrom_B_C"/>
    <property type="match status" value="1"/>
</dbReference>
<evidence type="ECO:0000259" key="21">
    <source>
        <dbReference type="PROSITE" id="PS51002"/>
    </source>
</evidence>
<evidence type="ECO:0000256" key="16">
    <source>
        <dbReference type="ARBA" id="ARBA00023136"/>
    </source>
</evidence>
<comment type="subunit">
    <text evidence="3">The main subunits of complex b-c1 are: cytochrome b, cytochrome c1 and the Rieske protein.</text>
</comment>
<dbReference type="GO" id="GO:0046872">
    <property type="term" value="F:metal ion binding"/>
    <property type="evidence" value="ECO:0007669"/>
    <property type="project" value="UniProtKB-UniRule"/>
</dbReference>
<feature type="binding site" description="axial binding residue" evidence="19">
    <location>
        <position position="98"/>
    </location>
    <ligand>
        <name>heme b</name>
        <dbReference type="ChEBI" id="CHEBI:60344"/>
        <label>b566</label>
    </ligand>
    <ligandPart>
        <name>Fe</name>
        <dbReference type="ChEBI" id="CHEBI:18248"/>
    </ligandPart>
</feature>
<keyword evidence="12 20" id="KW-1133">Transmembrane helix</keyword>
<feature type="transmembrane region" description="Helical" evidence="20">
    <location>
        <begin position="31"/>
        <end position="57"/>
    </location>
</feature>
<evidence type="ECO:0000256" key="1">
    <source>
        <dbReference type="ARBA" id="ARBA00002566"/>
    </source>
</evidence>
<dbReference type="GO" id="GO:0008121">
    <property type="term" value="F:quinol-cytochrome-c reductase activity"/>
    <property type="evidence" value="ECO:0007669"/>
    <property type="project" value="InterPro"/>
</dbReference>
<evidence type="ECO:0000256" key="3">
    <source>
        <dbReference type="ARBA" id="ARBA00011649"/>
    </source>
</evidence>
<dbReference type="InterPro" id="IPR030689">
    <property type="entry name" value="Cytochrome_b"/>
</dbReference>
<dbReference type="FunFam" id="1.20.810.10:FF:000002">
    <property type="entry name" value="Cytochrome b"/>
    <property type="match status" value="1"/>
</dbReference>
<evidence type="ECO:0000256" key="18">
    <source>
        <dbReference type="PIRSR" id="PIRSR038885-1"/>
    </source>
</evidence>
<feature type="transmembrane region" description="Helical" evidence="20">
    <location>
        <begin position="289"/>
        <end position="309"/>
    </location>
</feature>
<dbReference type="CDD" id="cd00290">
    <property type="entry name" value="cytochrome_b_C"/>
    <property type="match status" value="1"/>
</dbReference>
<evidence type="ECO:0000256" key="7">
    <source>
        <dbReference type="ARBA" id="ARBA00022660"/>
    </source>
</evidence>
<feature type="domain" description="Cytochrome b/b6 N-terminal region profile" evidence="21">
    <location>
        <begin position="1"/>
        <end position="210"/>
    </location>
</feature>
<evidence type="ECO:0000256" key="15">
    <source>
        <dbReference type="ARBA" id="ARBA00023128"/>
    </source>
</evidence>
<feature type="transmembrane region" description="Helical" evidence="20">
    <location>
        <begin position="146"/>
        <end position="167"/>
    </location>
</feature>
<comment type="cofactor">
    <cofactor evidence="19">
        <name>heme</name>
        <dbReference type="ChEBI" id="CHEBI:30413"/>
    </cofactor>
    <text evidence="19">Binds 2 heme groups non-covalently.</text>
</comment>
<dbReference type="PROSITE" id="PS51002">
    <property type="entry name" value="CYTB_NTER"/>
    <property type="match status" value="1"/>
</dbReference>
<evidence type="ECO:0000256" key="14">
    <source>
        <dbReference type="ARBA" id="ARBA00023075"/>
    </source>
</evidence>
<evidence type="ECO:0000256" key="13">
    <source>
        <dbReference type="ARBA" id="ARBA00023004"/>
    </source>
</evidence>
<evidence type="ECO:0000256" key="9">
    <source>
        <dbReference type="ARBA" id="ARBA00022723"/>
    </source>
</evidence>
<name>A0A343K1E9_9HEMI</name>